<accession>A0ABV1IXG1</accession>
<dbReference type="Proteomes" id="UP001482154">
    <property type="component" value="Unassembled WGS sequence"/>
</dbReference>
<dbReference type="GO" id="GO:0004725">
    <property type="term" value="F:protein tyrosine phosphatase activity"/>
    <property type="evidence" value="ECO:0007669"/>
    <property type="project" value="UniProtKB-EC"/>
</dbReference>
<dbReference type="PROSITE" id="PS50056">
    <property type="entry name" value="TYR_PHOSPHATASE_2"/>
    <property type="match status" value="1"/>
</dbReference>
<dbReference type="Gene3D" id="3.90.190.10">
    <property type="entry name" value="Protein tyrosine phosphatase superfamily"/>
    <property type="match status" value="1"/>
</dbReference>
<dbReference type="InterPro" id="IPR029021">
    <property type="entry name" value="Prot-tyrosine_phosphatase-like"/>
</dbReference>
<keyword evidence="3" id="KW-0378">Hydrolase</keyword>
<evidence type="ECO:0000313" key="3">
    <source>
        <dbReference type="EMBL" id="MEQ2711916.1"/>
    </source>
</evidence>
<reference evidence="3 4" key="1">
    <citation type="submission" date="2024-04" db="EMBL/GenBank/DDBJ databases">
        <title>Human intestinal bacterial collection.</title>
        <authorList>
            <person name="Pauvert C."/>
            <person name="Hitch T.C.A."/>
            <person name="Clavel T."/>
        </authorList>
    </citation>
    <scope>NUCLEOTIDE SEQUENCE [LARGE SCALE GENOMIC DNA]</scope>
    <source>
        <strain evidence="3 4">CLA-AA-H249</strain>
    </source>
</reference>
<protein>
    <submittedName>
        <fullName evidence="3">Tyrosine-protein phosphatase</fullName>
        <ecNumber evidence="3">3.1.3.48</ecNumber>
    </submittedName>
</protein>
<evidence type="ECO:0000259" key="2">
    <source>
        <dbReference type="PROSITE" id="PS50056"/>
    </source>
</evidence>
<dbReference type="PANTHER" id="PTHR31126">
    <property type="entry name" value="TYROSINE-PROTEIN PHOSPHATASE"/>
    <property type="match status" value="1"/>
</dbReference>
<comment type="similarity">
    <text evidence="1">Belongs to the protein-tyrosine phosphatase family.</text>
</comment>
<dbReference type="EMBL" id="JBBNIN010000023">
    <property type="protein sequence ID" value="MEQ2711916.1"/>
    <property type="molecule type" value="Genomic_DNA"/>
</dbReference>
<dbReference type="InterPro" id="IPR026893">
    <property type="entry name" value="Tyr/Ser_Pase_IphP-type"/>
</dbReference>
<feature type="domain" description="Tyrosine specific protein phosphatases" evidence="2">
    <location>
        <begin position="135"/>
        <end position="200"/>
    </location>
</feature>
<sequence length="265" mass="30752">MKTRNGDDIMGKIHLEGADNARDLGGLKTTEGAVIREKKLIRSNRLSKLTQNDMNLLSNEYHLHKILDLRTPMEVEQEADLEIPEASYMNIPFFMESMVGVSREKETKKQMLHMQEFPDMKDIYIMMIQNKFCNQQITKAVREVMTTENGSVLWHCTEGKDRCGLLSAIILFLLDVSEEDVMEDYLKTNKAAIRRVEKIRKKLHVAGFHQEKIEKLEGYFVAKEEFLNAALKTMKEDHGSINQFIKNGLHISMKEKQQFKDKILE</sequence>
<evidence type="ECO:0000313" key="4">
    <source>
        <dbReference type="Proteomes" id="UP001482154"/>
    </source>
</evidence>
<evidence type="ECO:0000256" key="1">
    <source>
        <dbReference type="ARBA" id="ARBA00009580"/>
    </source>
</evidence>
<dbReference type="PANTHER" id="PTHR31126:SF1">
    <property type="entry name" value="TYROSINE SPECIFIC PROTEIN PHOSPHATASES DOMAIN-CONTAINING PROTEIN"/>
    <property type="match status" value="1"/>
</dbReference>
<dbReference type="EC" id="3.1.3.48" evidence="3"/>
<organism evidence="3 4">
    <name type="scientific">Anaerostipes amylophilus</name>
    <dbReference type="NCBI Taxonomy" id="2981779"/>
    <lineage>
        <taxon>Bacteria</taxon>
        <taxon>Bacillati</taxon>
        <taxon>Bacillota</taxon>
        <taxon>Clostridia</taxon>
        <taxon>Lachnospirales</taxon>
        <taxon>Lachnospiraceae</taxon>
        <taxon>Anaerostipes</taxon>
    </lineage>
</organism>
<name>A0ABV1IXG1_9FIRM</name>
<dbReference type="InterPro" id="IPR000387">
    <property type="entry name" value="Tyr_Pase_dom"/>
</dbReference>
<dbReference type="RefSeq" id="WP_242852167.1">
    <property type="nucleotide sequence ID" value="NZ_JAOQJG010000010.1"/>
</dbReference>
<comment type="caution">
    <text evidence="3">The sequence shown here is derived from an EMBL/GenBank/DDBJ whole genome shotgun (WGS) entry which is preliminary data.</text>
</comment>
<proteinExistence type="inferred from homology"/>
<dbReference type="SUPFAM" id="SSF52799">
    <property type="entry name" value="(Phosphotyrosine protein) phosphatases II"/>
    <property type="match status" value="1"/>
</dbReference>
<keyword evidence="4" id="KW-1185">Reference proteome</keyword>
<dbReference type="Pfam" id="PF13350">
    <property type="entry name" value="Y_phosphatase3"/>
    <property type="match status" value="1"/>
</dbReference>
<gene>
    <name evidence="3" type="ORF">AAAU51_12185</name>
</gene>